<keyword evidence="2" id="KW-0472">Membrane</keyword>
<accession>A0A1N6T8G3</accession>
<reference evidence="4" key="1">
    <citation type="submission" date="2017-01" db="EMBL/GenBank/DDBJ databases">
        <authorList>
            <person name="Varghese N."/>
            <person name="Submissions S."/>
        </authorList>
    </citation>
    <scope>NUCLEOTIDE SEQUENCE [LARGE SCALE GENOMIC DNA]</scope>
    <source>
        <strain evidence="4">UM1</strain>
    </source>
</reference>
<gene>
    <name evidence="3" type="ORF">SAMN05421546_1293</name>
</gene>
<proteinExistence type="predicted"/>
<dbReference type="EMBL" id="FTLW01000003">
    <property type="protein sequence ID" value="SIQ49517.1"/>
    <property type="molecule type" value="Genomic_DNA"/>
</dbReference>
<feature type="region of interest" description="Disordered" evidence="1">
    <location>
        <begin position="1"/>
        <end position="22"/>
    </location>
</feature>
<evidence type="ECO:0000313" key="3">
    <source>
        <dbReference type="EMBL" id="SIQ49517.1"/>
    </source>
</evidence>
<keyword evidence="4" id="KW-1185">Reference proteome</keyword>
<sequence length="366" mass="41160">MEYRIWPDAEPGPAPHNPPPLPERRHKPVFSGHAGEYFGIWIVNVVLSILTLGIYSAWAKVRTERYFYSNTRLAGSAFEYTADPIAILKGRLIAYAVVITLALTSNFMPALYFLLIMAVGLLMPMIIVWSLRFRARNSVWRGLSFRFDQPAGDAYMPFLMWNIITSMTLTLLYPMASAAKQQFVVEGHRFGVKRFAFKGESSQYYPAYFVALGLGILAIIIGVMLVGAYTAATKSSGSEDKEALLFGMMMFLFVFYGGLFFVMTYLRVRYTNLMWQNTSLMLHRFESTLRVRDVTWIYLSNIVAILFTLGLAVPWAMVRLARYRAEHFTLIATGDLDEFAAASQMHAGATGAELVDALDAGLDFGI</sequence>
<organism evidence="3 4">
    <name type="scientific">Solilutibacter tolerans</name>
    <dbReference type="NCBI Taxonomy" id="1604334"/>
    <lineage>
        <taxon>Bacteria</taxon>
        <taxon>Pseudomonadati</taxon>
        <taxon>Pseudomonadota</taxon>
        <taxon>Gammaproteobacteria</taxon>
        <taxon>Lysobacterales</taxon>
        <taxon>Lysobacteraceae</taxon>
        <taxon>Solilutibacter</taxon>
    </lineage>
</organism>
<evidence type="ECO:0000313" key="4">
    <source>
        <dbReference type="Proteomes" id="UP000241788"/>
    </source>
</evidence>
<feature type="transmembrane region" description="Helical" evidence="2">
    <location>
        <begin position="243"/>
        <end position="266"/>
    </location>
</feature>
<feature type="transmembrane region" description="Helical" evidence="2">
    <location>
        <begin position="207"/>
        <end position="231"/>
    </location>
</feature>
<feature type="compositionally biased region" description="Pro residues" evidence="1">
    <location>
        <begin position="10"/>
        <end position="21"/>
    </location>
</feature>
<dbReference type="AlphaFoldDB" id="A0A1N6T8G3"/>
<dbReference type="Pfam" id="PF05987">
    <property type="entry name" value="DUF898"/>
    <property type="match status" value="1"/>
</dbReference>
<feature type="transmembrane region" description="Helical" evidence="2">
    <location>
        <begin position="38"/>
        <end position="59"/>
    </location>
</feature>
<feature type="transmembrane region" description="Helical" evidence="2">
    <location>
        <begin position="296"/>
        <end position="318"/>
    </location>
</feature>
<dbReference type="STRING" id="1604334.SAMN05421546_1293"/>
<feature type="transmembrane region" description="Helical" evidence="2">
    <location>
        <begin position="110"/>
        <end position="133"/>
    </location>
</feature>
<dbReference type="OrthoDB" id="9765721at2"/>
<dbReference type="InterPro" id="IPR010295">
    <property type="entry name" value="DUF898"/>
</dbReference>
<evidence type="ECO:0000256" key="2">
    <source>
        <dbReference type="SAM" id="Phobius"/>
    </source>
</evidence>
<feature type="transmembrane region" description="Helical" evidence="2">
    <location>
        <begin position="154"/>
        <end position="176"/>
    </location>
</feature>
<keyword evidence="2" id="KW-1133">Transmembrane helix</keyword>
<evidence type="ECO:0000256" key="1">
    <source>
        <dbReference type="SAM" id="MobiDB-lite"/>
    </source>
</evidence>
<name>A0A1N6T8G3_9GAMM</name>
<protein>
    <submittedName>
        <fullName evidence="3">Uncharacterized membrane protein YjgN, DUF898 family</fullName>
    </submittedName>
</protein>
<dbReference type="Proteomes" id="UP000241788">
    <property type="component" value="Unassembled WGS sequence"/>
</dbReference>
<keyword evidence="2" id="KW-0812">Transmembrane</keyword>
<dbReference type="RefSeq" id="WP_083688331.1">
    <property type="nucleotide sequence ID" value="NZ_FTLW01000003.1"/>
</dbReference>